<evidence type="ECO:0000313" key="1">
    <source>
        <dbReference type="EMBL" id="KAI4304310.1"/>
    </source>
</evidence>
<accession>A0ACB9L497</accession>
<sequence length="119" mass="13144">MGSCGVGVVFEDFFPLMVEQLGAKGFMKELSKGFRLLMDEEKGAITTESLKRNLDVLGLKGMSDEDARSMIREGDLDGDGGLDEREFCVLMFRLSPGLMSNSRELLEEAMHDDASDDVL</sequence>
<reference evidence="2" key="1">
    <citation type="journal article" date="2023" name="Front. Plant Sci.">
        <title>Chromosomal-level genome assembly of Melastoma candidum provides insights into trichome evolution.</title>
        <authorList>
            <person name="Zhong Y."/>
            <person name="Wu W."/>
            <person name="Sun C."/>
            <person name="Zou P."/>
            <person name="Liu Y."/>
            <person name="Dai S."/>
            <person name="Zhou R."/>
        </authorList>
    </citation>
    <scope>NUCLEOTIDE SEQUENCE [LARGE SCALE GENOMIC DNA]</scope>
</reference>
<comment type="caution">
    <text evidence="1">The sequence shown here is derived from an EMBL/GenBank/DDBJ whole genome shotgun (WGS) entry which is preliminary data.</text>
</comment>
<keyword evidence="2" id="KW-1185">Reference proteome</keyword>
<gene>
    <name evidence="1" type="ORF">MLD38_039841</name>
</gene>
<dbReference type="EMBL" id="CM042891">
    <property type="protein sequence ID" value="KAI4304310.1"/>
    <property type="molecule type" value="Genomic_DNA"/>
</dbReference>
<organism evidence="1 2">
    <name type="scientific">Melastoma candidum</name>
    <dbReference type="NCBI Taxonomy" id="119954"/>
    <lineage>
        <taxon>Eukaryota</taxon>
        <taxon>Viridiplantae</taxon>
        <taxon>Streptophyta</taxon>
        <taxon>Embryophyta</taxon>
        <taxon>Tracheophyta</taxon>
        <taxon>Spermatophyta</taxon>
        <taxon>Magnoliopsida</taxon>
        <taxon>eudicotyledons</taxon>
        <taxon>Gunneridae</taxon>
        <taxon>Pentapetalae</taxon>
        <taxon>rosids</taxon>
        <taxon>malvids</taxon>
        <taxon>Myrtales</taxon>
        <taxon>Melastomataceae</taxon>
        <taxon>Melastomatoideae</taxon>
        <taxon>Melastomateae</taxon>
        <taxon>Melastoma</taxon>
    </lineage>
</organism>
<evidence type="ECO:0000313" key="2">
    <source>
        <dbReference type="Proteomes" id="UP001057402"/>
    </source>
</evidence>
<protein>
    <submittedName>
        <fullName evidence="1">Uncharacterized protein</fullName>
    </submittedName>
</protein>
<dbReference type="Proteomes" id="UP001057402">
    <property type="component" value="Chromosome 12"/>
</dbReference>
<name>A0ACB9L497_9MYRT</name>
<proteinExistence type="predicted"/>